<evidence type="ECO:0000313" key="2">
    <source>
        <dbReference type="EMBL" id="POV99069.1"/>
    </source>
</evidence>
<proteinExistence type="predicted"/>
<evidence type="ECO:0000256" key="1">
    <source>
        <dbReference type="SAM" id="Phobius"/>
    </source>
</evidence>
<feature type="transmembrane region" description="Helical" evidence="1">
    <location>
        <begin position="39"/>
        <end position="59"/>
    </location>
</feature>
<keyword evidence="3" id="KW-1185">Reference proteome</keyword>
<keyword evidence="1" id="KW-0812">Transmembrane</keyword>
<evidence type="ECO:0000313" key="3">
    <source>
        <dbReference type="Proteomes" id="UP000239156"/>
    </source>
</evidence>
<accession>A0A2S4UP69</accession>
<sequence length="74" mass="8313">MSHTRSRPAGLNQLGSIPTSVARLRQLRYSSSKFRVHSLIGYAVIGAFIVLANLDFFPITTHAFSPFPLLWLRI</sequence>
<dbReference type="AlphaFoldDB" id="A0A2S4UP69"/>
<protein>
    <submittedName>
        <fullName evidence="2">Uncharacterized protein</fullName>
    </submittedName>
</protein>
<organism evidence="2 3">
    <name type="scientific">Puccinia striiformis</name>
    <dbReference type="NCBI Taxonomy" id="27350"/>
    <lineage>
        <taxon>Eukaryota</taxon>
        <taxon>Fungi</taxon>
        <taxon>Dikarya</taxon>
        <taxon>Basidiomycota</taxon>
        <taxon>Pucciniomycotina</taxon>
        <taxon>Pucciniomycetes</taxon>
        <taxon>Pucciniales</taxon>
        <taxon>Pucciniaceae</taxon>
        <taxon>Puccinia</taxon>
    </lineage>
</organism>
<reference evidence="2" key="1">
    <citation type="submission" date="2017-12" db="EMBL/GenBank/DDBJ databases">
        <title>Gene loss provides genomic basis for host adaptation in cereal stripe rust fungi.</title>
        <authorList>
            <person name="Xia C."/>
        </authorList>
    </citation>
    <scope>NUCLEOTIDE SEQUENCE [LARGE SCALE GENOMIC DNA]</scope>
    <source>
        <strain evidence="2">93-210</strain>
    </source>
</reference>
<dbReference type="VEuPathDB" id="FungiDB:PSTT_14002"/>
<keyword evidence="1" id="KW-1133">Transmembrane helix</keyword>
<dbReference type="EMBL" id="PKSL01000209">
    <property type="protein sequence ID" value="POV99069.1"/>
    <property type="molecule type" value="Genomic_DNA"/>
</dbReference>
<name>A0A2S4UP69_9BASI</name>
<keyword evidence="1" id="KW-0472">Membrane</keyword>
<comment type="caution">
    <text evidence="2">The sequence shown here is derived from an EMBL/GenBank/DDBJ whole genome shotgun (WGS) entry which is preliminary data.</text>
</comment>
<dbReference type="VEuPathDB" id="FungiDB:PSHT_16040"/>
<dbReference type="Proteomes" id="UP000239156">
    <property type="component" value="Unassembled WGS sequence"/>
</dbReference>
<gene>
    <name evidence="2" type="ORF">PSTT_14002</name>
</gene>